<organism evidence="7 8">
    <name type="scientific">Aphidius gifuensis</name>
    <name type="common">Parasitoid wasp</name>
    <dbReference type="NCBI Taxonomy" id="684658"/>
    <lineage>
        <taxon>Eukaryota</taxon>
        <taxon>Metazoa</taxon>
        <taxon>Ecdysozoa</taxon>
        <taxon>Arthropoda</taxon>
        <taxon>Hexapoda</taxon>
        <taxon>Insecta</taxon>
        <taxon>Pterygota</taxon>
        <taxon>Neoptera</taxon>
        <taxon>Endopterygota</taxon>
        <taxon>Hymenoptera</taxon>
        <taxon>Apocrita</taxon>
        <taxon>Ichneumonoidea</taxon>
        <taxon>Braconidae</taxon>
        <taxon>Aphidiinae</taxon>
        <taxon>Aphidius</taxon>
    </lineage>
</organism>
<keyword evidence="4" id="KW-0472">Membrane</keyword>
<dbReference type="OrthoDB" id="8861968at2759"/>
<evidence type="ECO:0000256" key="1">
    <source>
        <dbReference type="ARBA" id="ARBA00022614"/>
    </source>
</evidence>
<gene>
    <name evidence="7" type="ORF">HCN44_000846</name>
</gene>
<keyword evidence="2 5" id="KW-0732">Signal</keyword>
<dbReference type="InterPro" id="IPR000483">
    <property type="entry name" value="Cys-rich_flank_reg_C"/>
</dbReference>
<feature type="transmembrane region" description="Helical" evidence="4">
    <location>
        <begin position="331"/>
        <end position="349"/>
    </location>
</feature>
<dbReference type="EMBL" id="JACMRX010000004">
    <property type="protein sequence ID" value="KAF7991041.1"/>
    <property type="molecule type" value="Genomic_DNA"/>
</dbReference>
<dbReference type="GO" id="GO:0016020">
    <property type="term" value="C:membrane"/>
    <property type="evidence" value="ECO:0007669"/>
    <property type="project" value="TreeGrafter"/>
</dbReference>
<dbReference type="InterPro" id="IPR032675">
    <property type="entry name" value="LRR_dom_sf"/>
</dbReference>
<reference evidence="7 8" key="1">
    <citation type="submission" date="2020-08" db="EMBL/GenBank/DDBJ databases">
        <title>Aphidius gifuensis genome sequencing and assembly.</title>
        <authorList>
            <person name="Du Z."/>
        </authorList>
    </citation>
    <scope>NUCLEOTIDE SEQUENCE [LARGE SCALE GENOMIC DNA]</scope>
    <source>
        <strain evidence="7">YNYX2018</strain>
        <tissue evidence="7">Adults</tissue>
    </source>
</reference>
<evidence type="ECO:0000256" key="5">
    <source>
        <dbReference type="SAM" id="SignalP"/>
    </source>
</evidence>
<feature type="domain" description="LRRCT" evidence="6">
    <location>
        <begin position="271"/>
        <end position="317"/>
    </location>
</feature>
<keyword evidence="4" id="KW-1133">Transmembrane helix</keyword>
<dbReference type="Proteomes" id="UP000639338">
    <property type="component" value="Unassembled WGS sequence"/>
</dbReference>
<dbReference type="SUPFAM" id="SSF52058">
    <property type="entry name" value="L domain-like"/>
    <property type="match status" value="1"/>
</dbReference>
<keyword evidence="3" id="KW-0677">Repeat</keyword>
<protein>
    <recommendedName>
        <fullName evidence="6">LRRCT domain-containing protein</fullName>
    </recommendedName>
</protein>
<dbReference type="SMART" id="SM00082">
    <property type="entry name" value="LRRCT"/>
    <property type="match status" value="1"/>
</dbReference>
<dbReference type="PANTHER" id="PTHR24364">
    <property type="entry name" value="LP06937P"/>
    <property type="match status" value="1"/>
</dbReference>
<keyword evidence="4" id="KW-0812">Transmembrane</keyword>
<sequence length="384" mass="44448">MFLVTEMKNLVLVCLCLEILIIVYCYEKQSCEDKLNQSNNYFTRKSDCGPEFMGLCICSKICFEGKYRYVVNCTETNFQNAKMLQFLPDETEVLIFTGNNLTSLPWNVFGTNGNNSFSKLKIINMSKNKIREIKGKTYHHVKNVERLILDFNELSVDSENDHPRIFSNFESLLELHLTDAFENSSPRNLAETLHNVFYNNLNVFCDLPSLSDLHLGDNLLTELHFNLSCVHKLRFLDLQRNKFTKVLEKDLKTLNDLTKHNRTVTIDFSGNPLECSCHLNPFIEWINKTKILVRNKNDLRCEQYKEKVALYTIENCVKVDSAYRVPTGTTAIMILSLIIATLICAFLYVQREQIKKKVTPVIVSVNKRVRYTSIETVDNCENNV</sequence>
<proteinExistence type="predicted"/>
<evidence type="ECO:0000313" key="8">
    <source>
        <dbReference type="Proteomes" id="UP000639338"/>
    </source>
</evidence>
<name>A0A834XRS6_APHGI</name>
<evidence type="ECO:0000259" key="6">
    <source>
        <dbReference type="SMART" id="SM00082"/>
    </source>
</evidence>
<keyword evidence="1" id="KW-0433">Leucine-rich repeat</keyword>
<dbReference type="Gene3D" id="3.80.10.10">
    <property type="entry name" value="Ribonuclease Inhibitor"/>
    <property type="match status" value="2"/>
</dbReference>
<feature type="chain" id="PRO_5032773831" description="LRRCT domain-containing protein" evidence="5">
    <location>
        <begin position="26"/>
        <end position="384"/>
    </location>
</feature>
<keyword evidence="8" id="KW-1185">Reference proteome</keyword>
<evidence type="ECO:0000313" key="7">
    <source>
        <dbReference type="EMBL" id="KAF7991041.1"/>
    </source>
</evidence>
<feature type="signal peptide" evidence="5">
    <location>
        <begin position="1"/>
        <end position="25"/>
    </location>
</feature>
<evidence type="ECO:0000256" key="2">
    <source>
        <dbReference type="ARBA" id="ARBA00022729"/>
    </source>
</evidence>
<accession>A0A834XRS6</accession>
<comment type="caution">
    <text evidence="7">The sequence shown here is derived from an EMBL/GenBank/DDBJ whole genome shotgun (WGS) entry which is preliminary data.</text>
</comment>
<evidence type="ECO:0000256" key="3">
    <source>
        <dbReference type="ARBA" id="ARBA00022737"/>
    </source>
</evidence>
<dbReference type="InterPro" id="IPR052286">
    <property type="entry name" value="Wnt_signaling_inhibitor"/>
</dbReference>
<evidence type="ECO:0000256" key="4">
    <source>
        <dbReference type="SAM" id="Phobius"/>
    </source>
</evidence>
<dbReference type="PANTHER" id="PTHR24364:SF18">
    <property type="entry name" value="LP06937P"/>
    <property type="match status" value="1"/>
</dbReference>
<dbReference type="AlphaFoldDB" id="A0A834XRS6"/>